<comment type="caution">
    <text evidence="2">The sequence shown here is derived from an EMBL/GenBank/DDBJ whole genome shotgun (WGS) entry which is preliminary data.</text>
</comment>
<dbReference type="InterPro" id="IPR050983">
    <property type="entry name" value="GST_Omega/HSP26"/>
</dbReference>
<gene>
    <name evidence="2" type="ORF">FHS54_002682</name>
</gene>
<accession>A0A846M8A7</accession>
<sequence>MTAILYSFRRCPYAMRARMALIASGQPVELREVVLRDKPPAMLSLSPKGTVPVLALPDGAVIDESLDIMRWALRLRDPEGWLDGDDAALIATNDGPFKQHLDRYKYATRYGSDPLVHRAGAMEVLGELEARLVASDYLCGAHRTLADIAIFPFVRQFAGTEPAWFEAQPLPRVQAWLRALVASELFARAMVRKPAWQPGDAAVFL</sequence>
<reference evidence="2 3" key="1">
    <citation type="submission" date="2020-03" db="EMBL/GenBank/DDBJ databases">
        <title>Genomic Encyclopedia of Type Strains, Phase IV (KMG-IV): sequencing the most valuable type-strain genomes for metagenomic binning, comparative biology and taxonomic classification.</title>
        <authorList>
            <person name="Goeker M."/>
        </authorList>
    </citation>
    <scope>NUCLEOTIDE SEQUENCE [LARGE SCALE GENOMIC DNA]</scope>
    <source>
        <strain evidence="2 3">DSM 21299</strain>
    </source>
</reference>
<dbReference type="GO" id="GO:0005737">
    <property type="term" value="C:cytoplasm"/>
    <property type="evidence" value="ECO:0007669"/>
    <property type="project" value="TreeGrafter"/>
</dbReference>
<feature type="domain" description="GST N-terminal" evidence="1">
    <location>
        <begin position="1"/>
        <end position="80"/>
    </location>
</feature>
<dbReference type="SUPFAM" id="SSF47616">
    <property type="entry name" value="GST C-terminal domain-like"/>
    <property type="match status" value="1"/>
</dbReference>
<dbReference type="SFLD" id="SFLDS00019">
    <property type="entry name" value="Glutathione_Transferase_(cytos"/>
    <property type="match status" value="1"/>
</dbReference>
<dbReference type="InterPro" id="IPR036249">
    <property type="entry name" value="Thioredoxin-like_sf"/>
</dbReference>
<dbReference type="Gene3D" id="1.20.1050.10">
    <property type="match status" value="1"/>
</dbReference>
<dbReference type="Proteomes" id="UP000576821">
    <property type="component" value="Unassembled WGS sequence"/>
</dbReference>
<dbReference type="Pfam" id="PF13410">
    <property type="entry name" value="GST_C_2"/>
    <property type="match status" value="1"/>
</dbReference>
<dbReference type="PANTHER" id="PTHR43968">
    <property type="match status" value="1"/>
</dbReference>
<keyword evidence="2" id="KW-0808">Transferase</keyword>
<dbReference type="RefSeq" id="WP_167304238.1">
    <property type="nucleotide sequence ID" value="NZ_JAASQR010000003.1"/>
</dbReference>
<protein>
    <submittedName>
        <fullName evidence="2">Glutathione S-transferase</fullName>
    </submittedName>
</protein>
<evidence type="ECO:0000313" key="2">
    <source>
        <dbReference type="EMBL" id="NIJ17693.1"/>
    </source>
</evidence>
<dbReference type="Pfam" id="PF13417">
    <property type="entry name" value="GST_N_3"/>
    <property type="match status" value="1"/>
</dbReference>
<dbReference type="InterPro" id="IPR040079">
    <property type="entry name" value="Glutathione_S-Trfase"/>
</dbReference>
<dbReference type="SUPFAM" id="SSF52833">
    <property type="entry name" value="Thioredoxin-like"/>
    <property type="match status" value="1"/>
</dbReference>
<name>A0A846M8A7_9SPHN</name>
<dbReference type="PANTHER" id="PTHR43968:SF6">
    <property type="entry name" value="GLUTATHIONE S-TRANSFERASE OMEGA"/>
    <property type="match status" value="1"/>
</dbReference>
<keyword evidence="3" id="KW-1185">Reference proteome</keyword>
<dbReference type="PROSITE" id="PS50404">
    <property type="entry name" value="GST_NTER"/>
    <property type="match status" value="1"/>
</dbReference>
<proteinExistence type="predicted"/>
<dbReference type="EMBL" id="JAASQR010000003">
    <property type="protein sequence ID" value="NIJ17693.1"/>
    <property type="molecule type" value="Genomic_DNA"/>
</dbReference>
<dbReference type="AlphaFoldDB" id="A0A846M8A7"/>
<dbReference type="Gene3D" id="3.40.30.10">
    <property type="entry name" value="Glutaredoxin"/>
    <property type="match status" value="1"/>
</dbReference>
<dbReference type="CDD" id="cd03060">
    <property type="entry name" value="GST_N_Omega_like"/>
    <property type="match status" value="1"/>
</dbReference>
<dbReference type="InterPro" id="IPR036282">
    <property type="entry name" value="Glutathione-S-Trfase_C_sf"/>
</dbReference>
<dbReference type="GO" id="GO:0016740">
    <property type="term" value="F:transferase activity"/>
    <property type="evidence" value="ECO:0007669"/>
    <property type="project" value="UniProtKB-KW"/>
</dbReference>
<evidence type="ECO:0000259" key="1">
    <source>
        <dbReference type="PROSITE" id="PS50404"/>
    </source>
</evidence>
<evidence type="ECO:0000313" key="3">
    <source>
        <dbReference type="Proteomes" id="UP000576821"/>
    </source>
</evidence>
<dbReference type="InterPro" id="IPR004045">
    <property type="entry name" value="Glutathione_S-Trfase_N"/>
</dbReference>
<organism evidence="2 3">
    <name type="scientific">Sphingobium vermicomposti</name>
    <dbReference type="NCBI Taxonomy" id="529005"/>
    <lineage>
        <taxon>Bacteria</taxon>
        <taxon>Pseudomonadati</taxon>
        <taxon>Pseudomonadota</taxon>
        <taxon>Alphaproteobacteria</taxon>
        <taxon>Sphingomonadales</taxon>
        <taxon>Sphingomonadaceae</taxon>
        <taxon>Sphingobium</taxon>
    </lineage>
</organism>
<dbReference type="CDD" id="cd03196">
    <property type="entry name" value="GST_C_5"/>
    <property type="match status" value="1"/>
</dbReference>